<evidence type="ECO:0000313" key="6">
    <source>
        <dbReference type="Proteomes" id="UP000561045"/>
    </source>
</evidence>
<reference evidence="5 6" key="1">
    <citation type="submission" date="2020-08" db="EMBL/GenBank/DDBJ databases">
        <title>Genomic Encyclopedia of Type Strains, Phase IV (KMG-IV): sequencing the most valuable type-strain genomes for metagenomic binning, comparative biology and taxonomic classification.</title>
        <authorList>
            <person name="Goeker M."/>
        </authorList>
    </citation>
    <scope>NUCLEOTIDE SEQUENCE [LARGE SCALE GENOMIC DNA]</scope>
    <source>
        <strain evidence="5 6">DSM 106739</strain>
    </source>
</reference>
<sequence length="160" mass="17985">MDKAVAIALDGTDRRILAELQDNARLTTAELGERVFLSQSPCWRRVRRLEEEAYIQAYRAVLDARKLGYGVTAFVSIMLESHAQALSRDFEARIAEIPEVIACHNVSGRYDFLLEVVARDLEGFGVFARDVLRALPGVKEIYSSFSLKEIKATRALPIAR</sequence>
<evidence type="ECO:0000259" key="4">
    <source>
        <dbReference type="PROSITE" id="PS50956"/>
    </source>
</evidence>
<keyword evidence="2 5" id="KW-0238">DNA-binding</keyword>
<dbReference type="GO" id="GO:0005829">
    <property type="term" value="C:cytosol"/>
    <property type="evidence" value="ECO:0007669"/>
    <property type="project" value="TreeGrafter"/>
</dbReference>
<feature type="domain" description="HTH asnC-type" evidence="4">
    <location>
        <begin position="9"/>
        <end position="70"/>
    </location>
</feature>
<dbReference type="Gene3D" id="3.30.70.920">
    <property type="match status" value="1"/>
</dbReference>
<organism evidence="5 6">
    <name type="scientific">Niveibacterium umoris</name>
    <dbReference type="NCBI Taxonomy" id="1193620"/>
    <lineage>
        <taxon>Bacteria</taxon>
        <taxon>Pseudomonadati</taxon>
        <taxon>Pseudomonadota</taxon>
        <taxon>Betaproteobacteria</taxon>
        <taxon>Rhodocyclales</taxon>
        <taxon>Rhodocyclaceae</taxon>
        <taxon>Niveibacterium</taxon>
    </lineage>
</organism>
<dbReference type="PANTHER" id="PTHR30154:SF34">
    <property type="entry name" value="TRANSCRIPTIONAL REGULATOR AZLB"/>
    <property type="match status" value="1"/>
</dbReference>
<evidence type="ECO:0000256" key="3">
    <source>
        <dbReference type="ARBA" id="ARBA00023163"/>
    </source>
</evidence>
<dbReference type="AlphaFoldDB" id="A0A840BNV4"/>
<dbReference type="PANTHER" id="PTHR30154">
    <property type="entry name" value="LEUCINE-RESPONSIVE REGULATORY PROTEIN"/>
    <property type="match status" value="1"/>
</dbReference>
<keyword evidence="1" id="KW-0805">Transcription regulation</keyword>
<proteinExistence type="predicted"/>
<evidence type="ECO:0000313" key="5">
    <source>
        <dbReference type="EMBL" id="MBB4013169.1"/>
    </source>
</evidence>
<dbReference type="Proteomes" id="UP000561045">
    <property type="component" value="Unassembled WGS sequence"/>
</dbReference>
<evidence type="ECO:0000256" key="1">
    <source>
        <dbReference type="ARBA" id="ARBA00023015"/>
    </source>
</evidence>
<dbReference type="CDD" id="cd00090">
    <property type="entry name" value="HTH_ARSR"/>
    <property type="match status" value="1"/>
</dbReference>
<evidence type="ECO:0000256" key="2">
    <source>
        <dbReference type="ARBA" id="ARBA00023125"/>
    </source>
</evidence>
<name>A0A840BNV4_9RHOO</name>
<keyword evidence="3" id="KW-0804">Transcription</keyword>
<dbReference type="InterPro" id="IPR036390">
    <property type="entry name" value="WH_DNA-bd_sf"/>
</dbReference>
<gene>
    <name evidence="5" type="ORF">GGR36_002515</name>
</gene>
<dbReference type="EMBL" id="JACIET010000002">
    <property type="protein sequence ID" value="MBB4013169.1"/>
    <property type="molecule type" value="Genomic_DNA"/>
</dbReference>
<dbReference type="InterPro" id="IPR036388">
    <property type="entry name" value="WH-like_DNA-bd_sf"/>
</dbReference>
<dbReference type="GO" id="GO:0043200">
    <property type="term" value="P:response to amino acid"/>
    <property type="evidence" value="ECO:0007669"/>
    <property type="project" value="TreeGrafter"/>
</dbReference>
<dbReference type="GO" id="GO:0006355">
    <property type="term" value="P:regulation of DNA-templated transcription"/>
    <property type="evidence" value="ECO:0007669"/>
    <property type="project" value="UniProtKB-ARBA"/>
</dbReference>
<dbReference type="InterPro" id="IPR011008">
    <property type="entry name" value="Dimeric_a/b-barrel"/>
</dbReference>
<dbReference type="InterPro" id="IPR000485">
    <property type="entry name" value="AsnC-type_HTH_dom"/>
</dbReference>
<dbReference type="PROSITE" id="PS50956">
    <property type="entry name" value="HTH_ASNC_2"/>
    <property type="match status" value="1"/>
</dbReference>
<dbReference type="SMART" id="SM00344">
    <property type="entry name" value="HTH_ASNC"/>
    <property type="match status" value="1"/>
</dbReference>
<accession>A0A840BNV4</accession>
<dbReference type="InterPro" id="IPR019888">
    <property type="entry name" value="Tscrpt_reg_AsnC-like"/>
</dbReference>
<comment type="caution">
    <text evidence="5">The sequence shown here is derived from an EMBL/GenBank/DDBJ whole genome shotgun (WGS) entry which is preliminary data.</text>
</comment>
<dbReference type="Gene3D" id="1.10.10.10">
    <property type="entry name" value="Winged helix-like DNA-binding domain superfamily/Winged helix DNA-binding domain"/>
    <property type="match status" value="1"/>
</dbReference>
<keyword evidence="6" id="KW-1185">Reference proteome</keyword>
<protein>
    <submittedName>
        <fullName evidence="5">DNA-binding Lrp family transcriptional regulator</fullName>
    </submittedName>
</protein>
<dbReference type="InterPro" id="IPR019887">
    <property type="entry name" value="Tscrpt_reg_AsnC/Lrp_C"/>
</dbReference>
<dbReference type="GO" id="GO:0043565">
    <property type="term" value="F:sequence-specific DNA binding"/>
    <property type="evidence" value="ECO:0007669"/>
    <property type="project" value="InterPro"/>
</dbReference>
<dbReference type="RefSeq" id="WP_207064420.1">
    <property type="nucleotide sequence ID" value="NZ_BAABLE010000005.1"/>
</dbReference>
<dbReference type="SUPFAM" id="SSF46785">
    <property type="entry name" value="Winged helix' DNA-binding domain"/>
    <property type="match status" value="1"/>
</dbReference>
<dbReference type="Pfam" id="PF01037">
    <property type="entry name" value="AsnC_trans_reg"/>
    <property type="match status" value="1"/>
</dbReference>
<dbReference type="SUPFAM" id="SSF54909">
    <property type="entry name" value="Dimeric alpha+beta barrel"/>
    <property type="match status" value="1"/>
</dbReference>
<dbReference type="Pfam" id="PF13412">
    <property type="entry name" value="HTH_24"/>
    <property type="match status" value="1"/>
</dbReference>
<dbReference type="InterPro" id="IPR011991">
    <property type="entry name" value="ArsR-like_HTH"/>
</dbReference>
<dbReference type="PRINTS" id="PR00033">
    <property type="entry name" value="HTHASNC"/>
</dbReference>